<feature type="transmembrane region" description="Helical" evidence="9">
    <location>
        <begin position="487"/>
        <end position="507"/>
    </location>
</feature>
<evidence type="ECO:0000256" key="1">
    <source>
        <dbReference type="ARBA" id="ARBA00004141"/>
    </source>
</evidence>
<keyword evidence="5" id="KW-0378">Hydrolase</keyword>
<dbReference type="PANTHER" id="PTHR43066:SF1">
    <property type="entry name" value="RHOMBOID PROTEIN 2"/>
    <property type="match status" value="1"/>
</dbReference>
<dbReference type="GO" id="GO:0004252">
    <property type="term" value="F:serine-type endopeptidase activity"/>
    <property type="evidence" value="ECO:0007669"/>
    <property type="project" value="InterPro"/>
</dbReference>
<dbReference type="SUPFAM" id="SSF144091">
    <property type="entry name" value="Rhomboid-like"/>
    <property type="match status" value="2"/>
</dbReference>
<evidence type="ECO:0000313" key="11">
    <source>
        <dbReference type="EMBL" id="KAH7976452.1"/>
    </source>
</evidence>
<evidence type="ECO:0000256" key="4">
    <source>
        <dbReference type="ARBA" id="ARBA00022692"/>
    </source>
</evidence>
<dbReference type="PANTHER" id="PTHR43066">
    <property type="entry name" value="RHOMBOID-RELATED PROTEIN"/>
    <property type="match status" value="1"/>
</dbReference>
<dbReference type="Gene3D" id="1.20.1540.10">
    <property type="entry name" value="Rhomboid-like"/>
    <property type="match status" value="2"/>
</dbReference>
<dbReference type="Pfam" id="PF01694">
    <property type="entry name" value="Rhomboid"/>
    <property type="match status" value="2"/>
</dbReference>
<comment type="subcellular location">
    <subcellularLocation>
        <location evidence="1">Membrane</location>
        <topology evidence="1">Multi-pass membrane protein</topology>
    </subcellularLocation>
</comment>
<comment type="caution">
    <text evidence="11">The sequence shown here is derived from an EMBL/GenBank/DDBJ whole genome shotgun (WGS) entry which is preliminary data.</text>
</comment>
<feature type="compositionally biased region" description="Polar residues" evidence="8">
    <location>
        <begin position="70"/>
        <end position="95"/>
    </location>
</feature>
<feature type="transmembrane region" description="Helical" evidence="9">
    <location>
        <begin position="600"/>
        <end position="618"/>
    </location>
</feature>
<gene>
    <name evidence="11" type="ORF">HPB52_014383</name>
</gene>
<feature type="region of interest" description="Disordered" evidence="8">
    <location>
        <begin position="39"/>
        <end position="102"/>
    </location>
</feature>
<keyword evidence="6 9" id="KW-1133">Transmembrane helix</keyword>
<feature type="domain" description="Peptidase S54 rhomboid" evidence="10">
    <location>
        <begin position="357"/>
        <end position="503"/>
    </location>
</feature>
<reference evidence="11" key="1">
    <citation type="journal article" date="2020" name="Cell">
        <title>Large-Scale Comparative Analyses of Tick Genomes Elucidate Their Genetic Diversity and Vector Capacities.</title>
        <authorList>
            <consortium name="Tick Genome and Microbiome Consortium (TIGMIC)"/>
            <person name="Jia N."/>
            <person name="Wang J."/>
            <person name="Shi W."/>
            <person name="Du L."/>
            <person name="Sun Y."/>
            <person name="Zhan W."/>
            <person name="Jiang J.F."/>
            <person name="Wang Q."/>
            <person name="Zhang B."/>
            <person name="Ji P."/>
            <person name="Bell-Sakyi L."/>
            <person name="Cui X.M."/>
            <person name="Yuan T.T."/>
            <person name="Jiang B.G."/>
            <person name="Yang W.F."/>
            <person name="Lam T.T."/>
            <person name="Chang Q.C."/>
            <person name="Ding S.J."/>
            <person name="Wang X.J."/>
            <person name="Zhu J.G."/>
            <person name="Ruan X.D."/>
            <person name="Zhao L."/>
            <person name="Wei J.T."/>
            <person name="Ye R.Z."/>
            <person name="Que T.C."/>
            <person name="Du C.H."/>
            <person name="Zhou Y.H."/>
            <person name="Cheng J.X."/>
            <person name="Dai P.F."/>
            <person name="Guo W.B."/>
            <person name="Han X.H."/>
            <person name="Huang E.J."/>
            <person name="Li L.F."/>
            <person name="Wei W."/>
            <person name="Gao Y.C."/>
            <person name="Liu J.Z."/>
            <person name="Shao H.Z."/>
            <person name="Wang X."/>
            <person name="Wang C.C."/>
            <person name="Yang T.C."/>
            <person name="Huo Q.B."/>
            <person name="Li W."/>
            <person name="Chen H.Y."/>
            <person name="Chen S.E."/>
            <person name="Zhou L.G."/>
            <person name="Ni X.B."/>
            <person name="Tian J.H."/>
            <person name="Sheng Y."/>
            <person name="Liu T."/>
            <person name="Pan Y.S."/>
            <person name="Xia L.Y."/>
            <person name="Li J."/>
            <person name="Zhao F."/>
            <person name="Cao W.C."/>
        </authorList>
    </citation>
    <scope>NUCLEOTIDE SEQUENCE</scope>
    <source>
        <strain evidence="11">Rsan-2018</strain>
    </source>
</reference>
<dbReference type="EMBL" id="JABSTV010001246">
    <property type="protein sequence ID" value="KAH7976452.1"/>
    <property type="molecule type" value="Genomic_DNA"/>
</dbReference>
<evidence type="ECO:0000256" key="9">
    <source>
        <dbReference type="SAM" id="Phobius"/>
    </source>
</evidence>
<evidence type="ECO:0000256" key="8">
    <source>
        <dbReference type="SAM" id="MobiDB-lite"/>
    </source>
</evidence>
<accession>A0A9D4T5Q1</accession>
<keyword evidence="7 9" id="KW-0472">Membrane</keyword>
<keyword evidence="12" id="KW-1185">Reference proteome</keyword>
<name>A0A9D4T5Q1_RHISA</name>
<dbReference type="Proteomes" id="UP000821837">
    <property type="component" value="Chromosome 10"/>
</dbReference>
<sequence length="741" mass="79954">MSLQGSLKSNKAENGTEGGTGLSTEYAFHENSQKLVVARSGGASDIASTTTAPGFGKSQERKGSHILSAGTPSRSPSSRAITAPNACSQRQQESGSPPPTAAYLNLVTKTSQVPETSVSSIGIPAHAELSTSKVRRDEETPATGSVVPDNPTSVSKASHISVSPKSQEVSGLPDHTRDSRAFSLNAVFYKIKRTWKNLSSNPKLPFQNRTRSTMIEITNVASQERRLPVASEPSLKSKPAEPHQTDLVGSVDSMISDETEDKCVAPSLPDFPADLHLAKAPMGAALPLNQELPNADLGTAPHEPTPESTLPEDLTTTPRFPLATLIVIMLQVQAHLNFLRKDYPERCASVATVFRDGHWERVATAAFHHGDVVHITANIASFFFKGLVIEAALGTKYFGGVLLVVIALVGVVNVFLLRVVCAVAGPTQLETSCMHTFAGVALALELLHREYFRGSIIHLGKLVFRVRPRTCVLLELLILYASSARSFVPMVSGLLVGLLLAETLAVNRIIRLPRKSGRLYLWGVPGTAVTCVFIACACVVHASGPYPALQAVDQNAWTFKHSVWQPFVLPSVYVGNACHLAYILLSLLEVGQKLERDIGHYRFLVLFLGLLITVTVLRDNVPAVVWKYVLLREDPLPAALGQRGSDCGSALFCTVLAMKAVLYRGRPRSLYEMASFPVHVPFWPGLALELALLHLQSDRGCSFGHVVGVLLGLAVARFGWKRLSCPDQKRSPSSCLGGRVG</sequence>
<evidence type="ECO:0000256" key="5">
    <source>
        <dbReference type="ARBA" id="ARBA00022801"/>
    </source>
</evidence>
<feature type="region of interest" description="Disordered" evidence="8">
    <location>
        <begin position="293"/>
        <end position="314"/>
    </location>
</feature>
<dbReference type="InterPro" id="IPR035952">
    <property type="entry name" value="Rhomboid-like_sf"/>
</dbReference>
<dbReference type="GO" id="GO:0006508">
    <property type="term" value="P:proteolysis"/>
    <property type="evidence" value="ECO:0007669"/>
    <property type="project" value="UniProtKB-KW"/>
</dbReference>
<feature type="transmembrane region" description="Helical" evidence="9">
    <location>
        <begin position="702"/>
        <end position="720"/>
    </location>
</feature>
<feature type="compositionally biased region" description="Polar residues" evidence="8">
    <location>
        <begin position="1"/>
        <end position="13"/>
    </location>
</feature>
<feature type="domain" description="Peptidase S54 rhomboid" evidence="10">
    <location>
        <begin position="563"/>
        <end position="719"/>
    </location>
</feature>
<dbReference type="VEuPathDB" id="VectorBase:RSAN_057238"/>
<evidence type="ECO:0000313" key="12">
    <source>
        <dbReference type="Proteomes" id="UP000821837"/>
    </source>
</evidence>
<evidence type="ECO:0000256" key="6">
    <source>
        <dbReference type="ARBA" id="ARBA00022989"/>
    </source>
</evidence>
<keyword evidence="3" id="KW-0645">Protease</keyword>
<feature type="compositionally biased region" description="Polar residues" evidence="8">
    <location>
        <begin position="150"/>
        <end position="169"/>
    </location>
</feature>
<feature type="region of interest" description="Disordered" evidence="8">
    <location>
        <begin position="1"/>
        <end position="26"/>
    </location>
</feature>
<proteinExistence type="inferred from homology"/>
<dbReference type="AlphaFoldDB" id="A0A9D4T5Q1"/>
<keyword evidence="4 9" id="KW-0812">Transmembrane</keyword>
<evidence type="ECO:0000256" key="2">
    <source>
        <dbReference type="ARBA" id="ARBA00009045"/>
    </source>
</evidence>
<evidence type="ECO:0000259" key="10">
    <source>
        <dbReference type="Pfam" id="PF01694"/>
    </source>
</evidence>
<comment type="similarity">
    <text evidence="2">Belongs to the peptidase S54 family.</text>
</comment>
<feature type="transmembrane region" description="Helical" evidence="9">
    <location>
        <begin position="563"/>
        <end position="588"/>
    </location>
</feature>
<evidence type="ECO:0000256" key="7">
    <source>
        <dbReference type="ARBA" id="ARBA00023136"/>
    </source>
</evidence>
<feature type="region of interest" description="Disordered" evidence="8">
    <location>
        <begin position="224"/>
        <end position="245"/>
    </location>
</feature>
<feature type="transmembrane region" description="Helical" evidence="9">
    <location>
        <begin position="519"/>
        <end position="543"/>
    </location>
</feature>
<reference evidence="11" key="2">
    <citation type="submission" date="2021-09" db="EMBL/GenBank/DDBJ databases">
        <authorList>
            <person name="Jia N."/>
            <person name="Wang J."/>
            <person name="Shi W."/>
            <person name="Du L."/>
            <person name="Sun Y."/>
            <person name="Zhan W."/>
            <person name="Jiang J."/>
            <person name="Wang Q."/>
            <person name="Zhang B."/>
            <person name="Ji P."/>
            <person name="Sakyi L.B."/>
            <person name="Cui X."/>
            <person name="Yuan T."/>
            <person name="Jiang B."/>
            <person name="Yang W."/>
            <person name="Lam T.T.-Y."/>
            <person name="Chang Q."/>
            <person name="Ding S."/>
            <person name="Wang X."/>
            <person name="Zhu J."/>
            <person name="Ruan X."/>
            <person name="Zhao L."/>
            <person name="Wei J."/>
            <person name="Que T."/>
            <person name="Du C."/>
            <person name="Cheng J."/>
            <person name="Dai P."/>
            <person name="Han X."/>
            <person name="Huang E."/>
            <person name="Gao Y."/>
            <person name="Liu J."/>
            <person name="Shao H."/>
            <person name="Ye R."/>
            <person name="Li L."/>
            <person name="Wei W."/>
            <person name="Wang X."/>
            <person name="Wang C."/>
            <person name="Huo Q."/>
            <person name="Li W."/>
            <person name="Guo W."/>
            <person name="Chen H."/>
            <person name="Chen S."/>
            <person name="Zhou L."/>
            <person name="Zhou L."/>
            <person name="Ni X."/>
            <person name="Tian J."/>
            <person name="Zhou Y."/>
            <person name="Sheng Y."/>
            <person name="Liu T."/>
            <person name="Pan Y."/>
            <person name="Xia L."/>
            <person name="Li J."/>
            <person name="Zhao F."/>
            <person name="Cao W."/>
        </authorList>
    </citation>
    <scope>NUCLEOTIDE SEQUENCE</scope>
    <source>
        <strain evidence="11">Rsan-2018</strain>
        <tissue evidence="11">Larvae</tissue>
    </source>
</reference>
<dbReference type="GO" id="GO:0016020">
    <property type="term" value="C:membrane"/>
    <property type="evidence" value="ECO:0007669"/>
    <property type="project" value="UniProtKB-SubCell"/>
</dbReference>
<protein>
    <recommendedName>
        <fullName evidence="10">Peptidase S54 rhomboid domain-containing protein</fullName>
    </recommendedName>
</protein>
<organism evidence="11 12">
    <name type="scientific">Rhipicephalus sanguineus</name>
    <name type="common">Brown dog tick</name>
    <name type="synonym">Ixodes sanguineus</name>
    <dbReference type="NCBI Taxonomy" id="34632"/>
    <lineage>
        <taxon>Eukaryota</taxon>
        <taxon>Metazoa</taxon>
        <taxon>Ecdysozoa</taxon>
        <taxon>Arthropoda</taxon>
        <taxon>Chelicerata</taxon>
        <taxon>Arachnida</taxon>
        <taxon>Acari</taxon>
        <taxon>Parasitiformes</taxon>
        <taxon>Ixodida</taxon>
        <taxon>Ixodoidea</taxon>
        <taxon>Ixodidae</taxon>
        <taxon>Rhipicephalinae</taxon>
        <taxon>Rhipicephalus</taxon>
        <taxon>Rhipicephalus</taxon>
    </lineage>
</organism>
<feature type="transmembrane region" description="Helical" evidence="9">
    <location>
        <begin position="397"/>
        <end position="417"/>
    </location>
</feature>
<feature type="region of interest" description="Disordered" evidence="8">
    <location>
        <begin position="129"/>
        <end position="177"/>
    </location>
</feature>
<evidence type="ECO:0000256" key="3">
    <source>
        <dbReference type="ARBA" id="ARBA00022670"/>
    </source>
</evidence>
<dbReference type="InterPro" id="IPR022764">
    <property type="entry name" value="Peptidase_S54_rhomboid_dom"/>
</dbReference>